<feature type="compositionally biased region" description="Basic and acidic residues" evidence="1">
    <location>
        <begin position="319"/>
        <end position="350"/>
    </location>
</feature>
<evidence type="ECO:0000256" key="2">
    <source>
        <dbReference type="SAM" id="Phobius"/>
    </source>
</evidence>
<comment type="caution">
    <text evidence="3">The sequence shown here is derived from an EMBL/GenBank/DDBJ whole genome shotgun (WGS) entry which is preliminary data.</text>
</comment>
<organism evidence="3 4">
    <name type="scientific">Paraglomus brasilianum</name>
    <dbReference type="NCBI Taxonomy" id="144538"/>
    <lineage>
        <taxon>Eukaryota</taxon>
        <taxon>Fungi</taxon>
        <taxon>Fungi incertae sedis</taxon>
        <taxon>Mucoromycota</taxon>
        <taxon>Glomeromycotina</taxon>
        <taxon>Glomeromycetes</taxon>
        <taxon>Paraglomerales</taxon>
        <taxon>Paraglomeraceae</taxon>
        <taxon>Paraglomus</taxon>
    </lineage>
</organism>
<reference evidence="3" key="1">
    <citation type="submission" date="2021-06" db="EMBL/GenBank/DDBJ databases">
        <authorList>
            <person name="Kallberg Y."/>
            <person name="Tangrot J."/>
            <person name="Rosling A."/>
        </authorList>
    </citation>
    <scope>NUCLEOTIDE SEQUENCE</scope>
    <source>
        <strain evidence="3">BR232B</strain>
    </source>
</reference>
<name>A0A9N8VSV6_9GLOM</name>
<accession>A0A9N8VSV6</accession>
<keyword evidence="2" id="KW-1133">Transmembrane helix</keyword>
<feature type="transmembrane region" description="Helical" evidence="2">
    <location>
        <begin position="121"/>
        <end position="139"/>
    </location>
</feature>
<keyword evidence="2" id="KW-0472">Membrane</keyword>
<feature type="transmembrane region" description="Helical" evidence="2">
    <location>
        <begin position="40"/>
        <end position="62"/>
    </location>
</feature>
<feature type="transmembrane region" description="Helical" evidence="2">
    <location>
        <begin position="211"/>
        <end position="232"/>
    </location>
</feature>
<feature type="transmembrane region" description="Helical" evidence="2">
    <location>
        <begin position="9"/>
        <end position="28"/>
    </location>
</feature>
<feature type="region of interest" description="Disordered" evidence="1">
    <location>
        <begin position="245"/>
        <end position="265"/>
    </location>
</feature>
<dbReference type="OrthoDB" id="10407410at2759"/>
<evidence type="ECO:0000313" key="3">
    <source>
        <dbReference type="EMBL" id="CAG8460159.1"/>
    </source>
</evidence>
<dbReference type="AlphaFoldDB" id="A0A9N8VSV6"/>
<sequence length="425" mass="48197">MRMARIQKIVLNIVGLITALFAFALTMFPRDNVSDDSCKAMIYLHALGDFMFDGALAIFILWRVREVERNVRDLSIGLVLILLRSVLNILYISLLWPTVLYDPSSLSSVCLPLSGNRPLLYTYRSIDLMLYLYIALRLIRIVIHFRNLAVNCQEKGDELENGDKKKKNSISISWNLVRVIVALFWIAVNIWNEGHNSTENNKNDKMVSTTLLAIAQISVSYAITICISIPPLHPISLDSFFSYQQSTPKTSSTPPPPQQESIITPLPYNQSVGTSMEHPRSTVIEQIDVDKLAIVSMKHLSFGEIINDMLSWRSKGKKKEMEREREKDDVEEGRAGNESHEREEETRYVDMDDGQLETDKDKDTTSTQTASTDYDSDAETSRNEEKSGIYVTTTTLTLNARASQMSRLEKTFKQDLVVAGSRKLN</sequence>
<evidence type="ECO:0000256" key="1">
    <source>
        <dbReference type="SAM" id="MobiDB-lite"/>
    </source>
</evidence>
<dbReference type="EMBL" id="CAJVPI010000026">
    <property type="protein sequence ID" value="CAG8460159.1"/>
    <property type="molecule type" value="Genomic_DNA"/>
</dbReference>
<proteinExistence type="predicted"/>
<feature type="transmembrane region" description="Helical" evidence="2">
    <location>
        <begin position="74"/>
        <end position="96"/>
    </location>
</feature>
<feature type="transmembrane region" description="Helical" evidence="2">
    <location>
        <begin position="172"/>
        <end position="191"/>
    </location>
</feature>
<keyword evidence="4" id="KW-1185">Reference proteome</keyword>
<feature type="region of interest" description="Disordered" evidence="1">
    <location>
        <begin position="315"/>
        <end position="391"/>
    </location>
</feature>
<dbReference type="Proteomes" id="UP000789739">
    <property type="component" value="Unassembled WGS sequence"/>
</dbReference>
<gene>
    <name evidence="3" type="ORF">PBRASI_LOCUS535</name>
</gene>
<protein>
    <submittedName>
        <fullName evidence="3">7923_t:CDS:1</fullName>
    </submittedName>
</protein>
<evidence type="ECO:0000313" key="4">
    <source>
        <dbReference type="Proteomes" id="UP000789739"/>
    </source>
</evidence>
<keyword evidence="2" id="KW-0812">Transmembrane</keyword>